<comment type="caution">
    <text evidence="6">The sequence shown here is derived from an EMBL/GenBank/DDBJ whole genome shotgun (WGS) entry which is preliminary data.</text>
</comment>
<keyword evidence="2 6" id="KW-0238">DNA-binding</keyword>
<dbReference type="EMBL" id="FQZR01000002">
    <property type="protein sequence ID" value="SHI80737.1"/>
    <property type="molecule type" value="Genomic_DNA"/>
</dbReference>
<evidence type="ECO:0000259" key="5">
    <source>
        <dbReference type="PROSITE" id="PS01124"/>
    </source>
</evidence>
<dbReference type="InterPro" id="IPR009057">
    <property type="entry name" value="Homeodomain-like_sf"/>
</dbReference>
<gene>
    <name evidence="6" type="ORF">SAMN05660830_01061</name>
</gene>
<dbReference type="InterPro" id="IPR018060">
    <property type="entry name" value="HTH_AraC"/>
</dbReference>
<sequence>MAKEKSEIRTINLSEELGIEAIFGKRIRNTFQRHIHATYLFGLVEKGTRDITCGGCTESVSEQESFVLQPAQVHTCTCSADHCYSILSIKPEFVEALAVQLFGIGHPPPFFPYVCCRDKLLSKQLQAIFTLIKKQGMSDHALASIQRYISTLLQHQPPIPHKITQQDESVVDSTCEFLQKNHAQKLPLSSLAEHACLSPFHLQRLFTKRMGISPNDYLQAHRVAEARQRLRMNIPLSELALSLGFYDQSHFTRTFRKVMGVSPGSYRKTNSN</sequence>
<dbReference type="RefSeq" id="WP_020002176.1">
    <property type="nucleotide sequence ID" value="NZ_CP192219.1"/>
</dbReference>
<dbReference type="Proteomes" id="UP000184001">
    <property type="component" value="Unassembled WGS sequence"/>
</dbReference>
<dbReference type="InterPro" id="IPR020449">
    <property type="entry name" value="Tscrpt_reg_AraC-type_HTH"/>
</dbReference>
<dbReference type="InterPro" id="IPR018062">
    <property type="entry name" value="HTH_AraC-typ_CS"/>
</dbReference>
<dbReference type="AlphaFoldDB" id="A0A8G2C8F5"/>
<dbReference type="GO" id="GO:0043565">
    <property type="term" value="F:sequence-specific DNA binding"/>
    <property type="evidence" value="ECO:0007669"/>
    <property type="project" value="InterPro"/>
</dbReference>
<reference evidence="6 7" key="1">
    <citation type="submission" date="2016-11" db="EMBL/GenBank/DDBJ databases">
        <authorList>
            <person name="Varghese N."/>
            <person name="Submissions S."/>
        </authorList>
    </citation>
    <scope>NUCLEOTIDE SEQUENCE [LARGE SCALE GENOMIC DNA]</scope>
    <source>
        <strain evidence="6 7">DSM 17919</strain>
    </source>
</reference>
<evidence type="ECO:0000313" key="6">
    <source>
        <dbReference type="EMBL" id="SHI80737.1"/>
    </source>
</evidence>
<dbReference type="PRINTS" id="PR00032">
    <property type="entry name" value="HTHARAC"/>
</dbReference>
<dbReference type="SUPFAM" id="SSF46689">
    <property type="entry name" value="Homeodomain-like"/>
    <property type="match status" value="2"/>
</dbReference>
<proteinExistence type="predicted"/>
<dbReference type="Gene3D" id="1.10.10.60">
    <property type="entry name" value="Homeodomain-like"/>
    <property type="match status" value="2"/>
</dbReference>
<evidence type="ECO:0000256" key="1">
    <source>
        <dbReference type="ARBA" id="ARBA00023015"/>
    </source>
</evidence>
<dbReference type="SUPFAM" id="SSF51215">
    <property type="entry name" value="Regulatory protein AraC"/>
    <property type="match status" value="1"/>
</dbReference>
<dbReference type="Pfam" id="PF02311">
    <property type="entry name" value="AraC_binding"/>
    <property type="match status" value="1"/>
</dbReference>
<evidence type="ECO:0000256" key="3">
    <source>
        <dbReference type="ARBA" id="ARBA00023159"/>
    </source>
</evidence>
<dbReference type="PROSITE" id="PS01124">
    <property type="entry name" value="HTH_ARAC_FAMILY_2"/>
    <property type="match status" value="1"/>
</dbReference>
<feature type="domain" description="HTH araC/xylS-type" evidence="5">
    <location>
        <begin position="172"/>
        <end position="269"/>
    </location>
</feature>
<evidence type="ECO:0000313" key="7">
    <source>
        <dbReference type="Proteomes" id="UP000184001"/>
    </source>
</evidence>
<dbReference type="Pfam" id="PF12833">
    <property type="entry name" value="HTH_18"/>
    <property type="match status" value="1"/>
</dbReference>
<accession>A0A8G2C8F5</accession>
<organism evidence="6 7">
    <name type="scientific">Halodesulfovibrio aestuarii</name>
    <dbReference type="NCBI Taxonomy" id="126333"/>
    <lineage>
        <taxon>Bacteria</taxon>
        <taxon>Pseudomonadati</taxon>
        <taxon>Thermodesulfobacteriota</taxon>
        <taxon>Desulfovibrionia</taxon>
        <taxon>Desulfovibrionales</taxon>
        <taxon>Desulfovibrionaceae</taxon>
        <taxon>Halodesulfovibrio</taxon>
    </lineage>
</organism>
<keyword evidence="4" id="KW-0804">Transcription</keyword>
<dbReference type="PANTHER" id="PTHR46796:SF2">
    <property type="entry name" value="TRANSCRIPTIONAL REGULATORY PROTEIN"/>
    <property type="match status" value="1"/>
</dbReference>
<dbReference type="InterPro" id="IPR050204">
    <property type="entry name" value="AraC_XylS_family_regulators"/>
</dbReference>
<dbReference type="InterPro" id="IPR003313">
    <property type="entry name" value="AraC-bd"/>
</dbReference>
<protein>
    <submittedName>
        <fullName evidence="6">AraC-type DNA-binding protein</fullName>
    </submittedName>
</protein>
<dbReference type="PANTHER" id="PTHR46796">
    <property type="entry name" value="HTH-TYPE TRANSCRIPTIONAL ACTIVATOR RHAS-RELATED"/>
    <property type="match status" value="1"/>
</dbReference>
<evidence type="ECO:0000256" key="2">
    <source>
        <dbReference type="ARBA" id="ARBA00023125"/>
    </source>
</evidence>
<keyword evidence="3" id="KW-0010">Activator</keyword>
<dbReference type="PROSITE" id="PS00041">
    <property type="entry name" value="HTH_ARAC_FAMILY_1"/>
    <property type="match status" value="1"/>
</dbReference>
<evidence type="ECO:0000256" key="4">
    <source>
        <dbReference type="ARBA" id="ARBA00023163"/>
    </source>
</evidence>
<keyword evidence="1" id="KW-0805">Transcription regulation</keyword>
<dbReference type="SMART" id="SM00342">
    <property type="entry name" value="HTH_ARAC"/>
    <property type="match status" value="1"/>
</dbReference>
<dbReference type="InterPro" id="IPR037923">
    <property type="entry name" value="HTH-like"/>
</dbReference>
<name>A0A8G2C8F5_9BACT</name>
<dbReference type="GO" id="GO:0003700">
    <property type="term" value="F:DNA-binding transcription factor activity"/>
    <property type="evidence" value="ECO:0007669"/>
    <property type="project" value="InterPro"/>
</dbReference>